<dbReference type="Gene3D" id="3.10.450.50">
    <property type="match status" value="2"/>
</dbReference>
<dbReference type="eggNOG" id="COG3631">
    <property type="taxonomic scope" value="Bacteria"/>
</dbReference>
<dbReference type="Proteomes" id="UP000008461">
    <property type="component" value="Chromosome"/>
</dbReference>
<evidence type="ECO:0000256" key="1">
    <source>
        <dbReference type="SAM" id="SignalP"/>
    </source>
</evidence>
<dbReference type="EMBL" id="CP002691">
    <property type="protein sequence ID" value="AEE47969.1"/>
    <property type="molecule type" value="Genomic_DNA"/>
</dbReference>
<reference key="2">
    <citation type="submission" date="2011-04" db="EMBL/GenBank/DDBJ databases">
        <title>Complete sequence of chromosome of Haliscomenobacter hydrossis DSM 1100.</title>
        <authorList>
            <consortium name="US DOE Joint Genome Institute (JGI-PGF)"/>
            <person name="Lucas S."/>
            <person name="Han J."/>
            <person name="Lapidus A."/>
            <person name="Bruce D."/>
            <person name="Goodwin L."/>
            <person name="Pitluck S."/>
            <person name="Peters L."/>
            <person name="Kyrpides N."/>
            <person name="Mavromatis K."/>
            <person name="Ivanova N."/>
            <person name="Ovchinnikova G."/>
            <person name="Pagani I."/>
            <person name="Daligault H."/>
            <person name="Detter J.C."/>
            <person name="Han C."/>
            <person name="Land M."/>
            <person name="Hauser L."/>
            <person name="Markowitz V."/>
            <person name="Cheng J.-F."/>
            <person name="Hugenholtz P."/>
            <person name="Woyke T."/>
            <person name="Wu D."/>
            <person name="Verbarg S."/>
            <person name="Frueling A."/>
            <person name="Brambilla E."/>
            <person name="Klenk H.-P."/>
            <person name="Eisen J.A."/>
        </authorList>
    </citation>
    <scope>NUCLEOTIDE SEQUENCE</scope>
    <source>
        <strain>DSM 1100</strain>
    </source>
</reference>
<dbReference type="OrthoDB" id="7876517at2"/>
<feature type="chain" id="PRO_5003310240" description="SnoaL-like domain-containing protein" evidence="1">
    <location>
        <begin position="24"/>
        <end position="288"/>
    </location>
</feature>
<dbReference type="SUPFAM" id="SSF54427">
    <property type="entry name" value="NTF2-like"/>
    <property type="match status" value="2"/>
</dbReference>
<organism evidence="3 4">
    <name type="scientific">Haliscomenobacter hydrossis (strain ATCC 27775 / DSM 1100 / LMG 10767 / O)</name>
    <dbReference type="NCBI Taxonomy" id="760192"/>
    <lineage>
        <taxon>Bacteria</taxon>
        <taxon>Pseudomonadati</taxon>
        <taxon>Bacteroidota</taxon>
        <taxon>Saprospiria</taxon>
        <taxon>Saprospirales</taxon>
        <taxon>Haliscomenobacteraceae</taxon>
        <taxon>Haliscomenobacter</taxon>
    </lineage>
</organism>
<proteinExistence type="predicted"/>
<reference evidence="3 4" key="1">
    <citation type="journal article" date="2011" name="Stand. Genomic Sci.">
        <title>Complete genome sequence of Haliscomenobacter hydrossis type strain (O).</title>
        <authorList>
            <consortium name="US DOE Joint Genome Institute (JGI-PGF)"/>
            <person name="Daligault H."/>
            <person name="Lapidus A."/>
            <person name="Zeytun A."/>
            <person name="Nolan M."/>
            <person name="Lucas S."/>
            <person name="Del Rio T.G."/>
            <person name="Tice H."/>
            <person name="Cheng J.F."/>
            <person name="Tapia R."/>
            <person name="Han C."/>
            <person name="Goodwin L."/>
            <person name="Pitluck S."/>
            <person name="Liolios K."/>
            <person name="Pagani I."/>
            <person name="Ivanova N."/>
            <person name="Huntemann M."/>
            <person name="Mavromatis K."/>
            <person name="Mikhailova N."/>
            <person name="Pati A."/>
            <person name="Chen A."/>
            <person name="Palaniappan K."/>
            <person name="Land M."/>
            <person name="Hauser L."/>
            <person name="Brambilla E.M."/>
            <person name="Rohde M."/>
            <person name="Verbarg S."/>
            <person name="Goker M."/>
            <person name="Bristow J."/>
            <person name="Eisen J.A."/>
            <person name="Markowitz V."/>
            <person name="Hugenholtz P."/>
            <person name="Kyrpides N.C."/>
            <person name="Klenk H.P."/>
            <person name="Woyke T."/>
        </authorList>
    </citation>
    <scope>NUCLEOTIDE SEQUENCE [LARGE SCALE GENOMIC DNA]</scope>
    <source>
        <strain evidence="4">ATCC 27775 / DSM 1100 / LMG 10767 / O</strain>
    </source>
</reference>
<keyword evidence="1" id="KW-0732">Signal</keyword>
<dbReference type="STRING" id="760192.Halhy_0055"/>
<gene>
    <name evidence="3" type="ordered locus">Halhy_0055</name>
</gene>
<dbReference type="RefSeq" id="WP_013762533.1">
    <property type="nucleotide sequence ID" value="NC_015510.1"/>
</dbReference>
<keyword evidence="4" id="KW-1185">Reference proteome</keyword>
<feature type="domain" description="SnoaL-like" evidence="2">
    <location>
        <begin position="171"/>
        <end position="276"/>
    </location>
</feature>
<evidence type="ECO:0000313" key="4">
    <source>
        <dbReference type="Proteomes" id="UP000008461"/>
    </source>
</evidence>
<dbReference type="KEGG" id="hhy:Halhy_0055"/>
<dbReference type="Pfam" id="PF07366">
    <property type="entry name" value="SnoaL"/>
    <property type="match status" value="1"/>
</dbReference>
<protein>
    <recommendedName>
        <fullName evidence="2">SnoaL-like domain-containing protein</fullName>
    </recommendedName>
</protein>
<accession>F4KRH9</accession>
<sequence>MKNVSIFCLALFLLISFVPFVSAQDNIARDKANIQKAYDALNRRDWATFESLCTPNFTDYNVGPGPVVGVKAAIELYKQFQGGFPDFNIKIHEIAAVGNGRYLLRVTITGTNNGTFMMLPPTGRPIKFDDSDVVELNAEGKCFSHTITNAGEPLRQIGYGSMINPNTQVVIAVYEKFGKGDVPGILAMCNDDVKFDIQDRMFDAKARMFKGKAGVGQFFQELGSKFQYSKFQPTRFVADGEDVFVLVEVEYKYISTGKIYASTYTHHFKVQNGKVAFFRGLDDFQTMK</sequence>
<name>F4KRH9_HALH1</name>
<evidence type="ECO:0000313" key="3">
    <source>
        <dbReference type="EMBL" id="AEE47969.1"/>
    </source>
</evidence>
<dbReference type="GO" id="GO:0030638">
    <property type="term" value="P:polyketide metabolic process"/>
    <property type="evidence" value="ECO:0007669"/>
    <property type="project" value="InterPro"/>
</dbReference>
<dbReference type="InterPro" id="IPR037401">
    <property type="entry name" value="SnoaL-like"/>
</dbReference>
<dbReference type="InterPro" id="IPR032710">
    <property type="entry name" value="NTF2-like_dom_sf"/>
</dbReference>
<dbReference type="eggNOG" id="COG5485">
    <property type="taxonomic scope" value="Bacteria"/>
</dbReference>
<evidence type="ECO:0000259" key="2">
    <source>
        <dbReference type="Pfam" id="PF12680"/>
    </source>
</evidence>
<dbReference type="Pfam" id="PF12680">
    <property type="entry name" value="SnoaL_2"/>
    <property type="match status" value="1"/>
</dbReference>
<dbReference type="AlphaFoldDB" id="F4KRH9"/>
<dbReference type="InterPro" id="IPR009959">
    <property type="entry name" value="Cyclase_SnoaL-like"/>
</dbReference>
<dbReference type="PANTHER" id="PTHR41252">
    <property type="entry name" value="BLR2505 PROTEIN"/>
    <property type="match status" value="1"/>
</dbReference>
<dbReference type="HOGENOM" id="CLU_965645_0_0_10"/>
<dbReference type="PANTHER" id="PTHR41252:SF1">
    <property type="entry name" value="BLR2505 PROTEIN"/>
    <property type="match status" value="1"/>
</dbReference>
<feature type="signal peptide" evidence="1">
    <location>
        <begin position="1"/>
        <end position="23"/>
    </location>
</feature>